<dbReference type="SUPFAM" id="SSF48208">
    <property type="entry name" value="Six-hairpin glycosidases"/>
    <property type="match status" value="1"/>
</dbReference>
<dbReference type="InterPro" id="IPR053169">
    <property type="entry name" value="MUG_Protein"/>
</dbReference>
<dbReference type="InterPro" id="IPR006584">
    <property type="entry name" value="Cellulose-bd_IV"/>
</dbReference>
<name>A0ABX0T1K6_9MICO</name>
<dbReference type="EMBL" id="JAAOYO010000001">
    <property type="protein sequence ID" value="NII39392.1"/>
    <property type="molecule type" value="Genomic_DNA"/>
</dbReference>
<comment type="caution">
    <text evidence="3">The sequence shown here is derived from an EMBL/GenBank/DDBJ whole genome shotgun (WGS) entry which is preliminary data.</text>
</comment>
<dbReference type="InterPro" id="IPR008979">
    <property type="entry name" value="Galactose-bd-like_sf"/>
</dbReference>
<organism evidence="3 4">
    <name type="scientific">Curtobacterium salicis</name>
    <dbReference type="NCBI Taxonomy" id="1779862"/>
    <lineage>
        <taxon>Bacteria</taxon>
        <taxon>Bacillati</taxon>
        <taxon>Actinomycetota</taxon>
        <taxon>Actinomycetes</taxon>
        <taxon>Micrococcales</taxon>
        <taxon>Microbacteriaceae</taxon>
        <taxon>Curtobacterium</taxon>
    </lineage>
</organism>
<gene>
    <name evidence="3" type="ORF">E9228_000011</name>
</gene>
<dbReference type="Gene3D" id="1.50.10.20">
    <property type="match status" value="1"/>
</dbReference>
<reference evidence="3 4" key="1">
    <citation type="submission" date="2020-03" db="EMBL/GenBank/DDBJ databases">
        <title>Above-ground endophytic microbial communities from plants in different locations in the United States.</title>
        <authorList>
            <person name="Frank C."/>
        </authorList>
    </citation>
    <scope>NUCLEOTIDE SEQUENCE [LARGE SCALE GENOMIC DNA]</scope>
    <source>
        <strain evidence="3 4">WW7</strain>
    </source>
</reference>
<dbReference type="Pfam" id="PF03422">
    <property type="entry name" value="CBM_6"/>
    <property type="match status" value="1"/>
</dbReference>
<dbReference type="SUPFAM" id="SSF49785">
    <property type="entry name" value="Galactose-binding domain-like"/>
    <property type="match status" value="1"/>
</dbReference>
<dbReference type="Gene3D" id="2.60.120.260">
    <property type="entry name" value="Galactose-binding domain-like"/>
    <property type="match status" value="1"/>
</dbReference>
<keyword evidence="1" id="KW-0732">Signal</keyword>
<dbReference type="PANTHER" id="PTHR47791:SF3">
    <property type="entry name" value="MEIOTICALLY UP-REGULATED GENE 191 PROTEIN"/>
    <property type="match status" value="1"/>
</dbReference>
<evidence type="ECO:0000313" key="4">
    <source>
        <dbReference type="Proteomes" id="UP001318300"/>
    </source>
</evidence>
<dbReference type="SMART" id="SM00606">
    <property type="entry name" value="CBD_IV"/>
    <property type="match status" value="1"/>
</dbReference>
<dbReference type="PROSITE" id="PS51175">
    <property type="entry name" value="CBM6"/>
    <property type="match status" value="1"/>
</dbReference>
<feature type="domain" description="CBM6" evidence="2">
    <location>
        <begin position="166"/>
        <end position="289"/>
    </location>
</feature>
<dbReference type="InterPro" id="IPR008928">
    <property type="entry name" value="6-hairpin_glycosidase_sf"/>
</dbReference>
<evidence type="ECO:0000259" key="2">
    <source>
        <dbReference type="PROSITE" id="PS51175"/>
    </source>
</evidence>
<accession>A0ABX0T1K6</accession>
<protein>
    <recommendedName>
        <fullName evidence="2">CBM6 domain-containing protein</fullName>
    </recommendedName>
</protein>
<sequence>MQSQFDRNGHIRDHVSGTGQFTDYDWTYNQGQYAGAALQMYLLTNDQQYLTDATRAVDWAVTNLTVAGTFVNEGSSDTQGFKAILTRDIRDLIDDAGQTQYESVLTANASQAAAHVSPEGIGGPDWTAPTPSIASTPQQSLAASATVAVLQQAVPDGSTAVVQGDGVYQAENVDHPGIPTEASNAGFTGRGYLAGWNAVGTAATVHVNVAAAGTHTLTLRYAAAAGTATQTVSVGGGAPVRVTFPATASWSTWATVTVPVQLATGSNAVAITTTTSSGNYLNLDRVAVSL</sequence>
<evidence type="ECO:0000256" key="1">
    <source>
        <dbReference type="ARBA" id="ARBA00022729"/>
    </source>
</evidence>
<keyword evidence="4" id="KW-1185">Reference proteome</keyword>
<dbReference type="InterPro" id="IPR005084">
    <property type="entry name" value="CBM6"/>
</dbReference>
<evidence type="ECO:0000313" key="3">
    <source>
        <dbReference type="EMBL" id="NII39392.1"/>
    </source>
</evidence>
<dbReference type="Pfam" id="PF03663">
    <property type="entry name" value="Glyco_hydro_76"/>
    <property type="match status" value="1"/>
</dbReference>
<dbReference type="InterPro" id="IPR005198">
    <property type="entry name" value="Glyco_hydro_76"/>
</dbReference>
<dbReference type="Proteomes" id="UP001318300">
    <property type="component" value="Unassembled WGS sequence"/>
</dbReference>
<proteinExistence type="predicted"/>
<dbReference type="PANTHER" id="PTHR47791">
    <property type="entry name" value="MEIOTICALLY UP-REGULATED GENE 191 PROTEIN"/>
    <property type="match status" value="1"/>
</dbReference>